<reference evidence="1" key="1">
    <citation type="journal article" date="2012" name="Science">
        <title>Fermentation, hydrogen, and sulfur metabolism in multiple uncultivated bacterial phyla.</title>
        <authorList>
            <person name="Wrighton K.C."/>
            <person name="Thomas B.C."/>
            <person name="Sharon I."/>
            <person name="Miller C.S."/>
            <person name="Castelle C.J."/>
            <person name="VerBerkmoes N.C."/>
            <person name="Wilkins M.J."/>
            <person name="Hettich R.L."/>
            <person name="Lipton M.S."/>
            <person name="Williams K.H."/>
            <person name="Long P.E."/>
            <person name="Banfield J.F."/>
        </authorList>
    </citation>
    <scope>NUCLEOTIDE SEQUENCE [LARGE SCALE GENOMIC DNA]</scope>
</reference>
<dbReference type="AlphaFoldDB" id="K2FW55"/>
<sequence length="369" mass="45833">MYYFYLNKHREWNNYISELVSEHYLFERWKIDKTYVINNIFKLWNIFLFNNCLPENPNEFYNKFFWDNRIFENFKNLLVNKENEEEYRKIISTIMILSNLNYPNWIFQKYIKNKKINLKQNYSNIINCFINNETNQYYLINQEDSDWSDGFMITNYYEINRELGVHSLWWNPEYIMGNEIELWISPSYLSEISFWSKFYDDFILAPIYDFTITYKQLIKVAQLYFTQIVENNILAKEEINMNQLLIRWLRYNINDQEKIKTTLKYIDLISNIKWDKVDNNIIYELDKELLINPLFLQDWYPDFLKNYWDLMKIDTTWAFPFEIEEIFNSSWDEESQKKAIREIDKAYGWNSWIHYMSNEKYFEFIVNNY</sequence>
<name>K2FW55_9BACT</name>
<proteinExistence type="predicted"/>
<comment type="caution">
    <text evidence="1">The sequence shown here is derived from an EMBL/GenBank/DDBJ whole genome shotgun (WGS) entry which is preliminary data.</text>
</comment>
<gene>
    <name evidence="1" type="ORF">ACD_4C00012G0002</name>
</gene>
<organism evidence="1">
    <name type="scientific">uncultured bacterium</name>
    <name type="common">gcode 4</name>
    <dbReference type="NCBI Taxonomy" id="1234023"/>
    <lineage>
        <taxon>Bacteria</taxon>
        <taxon>environmental samples</taxon>
    </lineage>
</organism>
<evidence type="ECO:0000313" key="1">
    <source>
        <dbReference type="EMBL" id="EKE27173.1"/>
    </source>
</evidence>
<dbReference type="EMBL" id="AMFJ01000528">
    <property type="protein sequence ID" value="EKE27173.1"/>
    <property type="molecule type" value="Genomic_DNA"/>
</dbReference>
<accession>K2FW55</accession>
<protein>
    <submittedName>
        <fullName evidence="1">Uncharacterized protein</fullName>
    </submittedName>
</protein>